<evidence type="ECO:0000259" key="11">
    <source>
        <dbReference type="Pfam" id="PF00905"/>
    </source>
</evidence>
<dbReference type="InterPro" id="IPR036950">
    <property type="entry name" value="PBP_transglycosylase"/>
</dbReference>
<dbReference type="SUPFAM" id="SSF53955">
    <property type="entry name" value="Lysozyme-like"/>
    <property type="match status" value="1"/>
</dbReference>
<organism evidence="13 14">
    <name type="scientific">Motilibacter deserti</name>
    <dbReference type="NCBI Taxonomy" id="2714956"/>
    <lineage>
        <taxon>Bacteria</taxon>
        <taxon>Bacillati</taxon>
        <taxon>Actinomycetota</taxon>
        <taxon>Actinomycetes</taxon>
        <taxon>Motilibacterales</taxon>
        <taxon>Motilibacteraceae</taxon>
        <taxon>Motilibacter</taxon>
    </lineage>
</organism>
<dbReference type="SUPFAM" id="SSF56601">
    <property type="entry name" value="beta-lactamase/transpeptidase-like"/>
    <property type="match status" value="1"/>
</dbReference>
<feature type="non-terminal residue" evidence="13">
    <location>
        <position position="443"/>
    </location>
</feature>
<feature type="transmembrane region" description="Helical" evidence="10">
    <location>
        <begin position="56"/>
        <end position="75"/>
    </location>
</feature>
<dbReference type="InterPro" id="IPR001460">
    <property type="entry name" value="PCN-bd_Tpept"/>
</dbReference>
<keyword evidence="6" id="KW-0511">Multifunctional enzyme</keyword>
<evidence type="ECO:0000256" key="3">
    <source>
        <dbReference type="ARBA" id="ARBA00022676"/>
    </source>
</evidence>
<dbReference type="Pfam" id="PF00905">
    <property type="entry name" value="Transpeptidase"/>
    <property type="match status" value="1"/>
</dbReference>
<dbReference type="EMBL" id="JAANNP010000170">
    <property type="protein sequence ID" value="NHC16447.1"/>
    <property type="molecule type" value="Genomic_DNA"/>
</dbReference>
<evidence type="ECO:0000313" key="13">
    <source>
        <dbReference type="EMBL" id="NHC16447.1"/>
    </source>
</evidence>
<dbReference type="InterPro" id="IPR012338">
    <property type="entry name" value="Beta-lactam/transpept-like"/>
</dbReference>
<name>A0ABX0H049_9ACTN</name>
<keyword evidence="14" id="KW-1185">Reference proteome</keyword>
<comment type="catalytic activity">
    <reaction evidence="8">
        <text>[GlcNAc-(1-&gt;4)-Mur2Ac(oyl-L-Ala-gamma-D-Glu-L-Lys-D-Ala-D-Ala)](n)-di-trans,octa-cis-undecaprenyl diphosphate + beta-D-GlcNAc-(1-&gt;4)-Mur2Ac(oyl-L-Ala-gamma-D-Glu-L-Lys-D-Ala-D-Ala)-di-trans,octa-cis-undecaprenyl diphosphate = [GlcNAc-(1-&gt;4)-Mur2Ac(oyl-L-Ala-gamma-D-Glu-L-Lys-D-Ala-D-Ala)](n+1)-di-trans,octa-cis-undecaprenyl diphosphate + di-trans,octa-cis-undecaprenyl diphosphate + H(+)</text>
        <dbReference type="Rhea" id="RHEA:23708"/>
        <dbReference type="Rhea" id="RHEA-COMP:9602"/>
        <dbReference type="Rhea" id="RHEA-COMP:9603"/>
        <dbReference type="ChEBI" id="CHEBI:15378"/>
        <dbReference type="ChEBI" id="CHEBI:58405"/>
        <dbReference type="ChEBI" id="CHEBI:60033"/>
        <dbReference type="ChEBI" id="CHEBI:78435"/>
        <dbReference type="EC" id="2.4.99.28"/>
    </reaction>
</comment>
<keyword evidence="4" id="KW-0808">Transferase</keyword>
<evidence type="ECO:0000259" key="12">
    <source>
        <dbReference type="Pfam" id="PF00912"/>
    </source>
</evidence>
<dbReference type="InterPro" id="IPR023346">
    <property type="entry name" value="Lysozyme-like_dom_sf"/>
</dbReference>
<dbReference type="Pfam" id="PF00912">
    <property type="entry name" value="Transgly"/>
    <property type="match status" value="1"/>
</dbReference>
<evidence type="ECO:0000256" key="2">
    <source>
        <dbReference type="ARBA" id="ARBA00022670"/>
    </source>
</evidence>
<keyword evidence="1" id="KW-0121">Carboxypeptidase</keyword>
<evidence type="ECO:0000256" key="6">
    <source>
        <dbReference type="ARBA" id="ARBA00023268"/>
    </source>
</evidence>
<sequence length="443" mass="48303">MTLPGSSGKRRAPSAGVGRASATAPASRGRSTRLIDYPRSTRRGVLKLLPSWRQMLLLGTMGALIVAGAFAWVYARTTVPEASAAALAQTSNVYYSDGKTLLGRLSGEQNRTSVSIENVPESVTHAVLAAEDRSFYTNSGVSPKAIARAFWSNLSSDSRGQGGSTITQQYVRNYYSDVGSQKTYQRKLREAVLAIKINKQKSKDEILQDYLNTIWWGRRSYGLNAAAQAWFPRGQNSYQKLTISQAAFLAGIIQAPDTFDFQKEGLSKAQVADRKAAAQRRWNYVLDGMLEQGWITAEERSSAKFPLIAKPVKVNAYKGPQGYLLKYVNDELLAAGRSEQEIEGGGLRVVTTFDKAAQVAAVKAMDPEDGEYPKTDNKGVHAGLVSIDTRTGAIKAMYGGRNYLERQFNDATAEVQPGSTFKPFALAAALEDGKSLYSTYEGN</sequence>
<gene>
    <name evidence="13" type="ORF">G9H71_21920</name>
</gene>
<feature type="region of interest" description="Disordered" evidence="9">
    <location>
        <begin position="1"/>
        <end position="34"/>
    </location>
</feature>
<dbReference type="InterPro" id="IPR050396">
    <property type="entry name" value="Glycosyltr_51/Transpeptidase"/>
</dbReference>
<evidence type="ECO:0000256" key="5">
    <source>
        <dbReference type="ARBA" id="ARBA00022801"/>
    </source>
</evidence>
<evidence type="ECO:0000256" key="8">
    <source>
        <dbReference type="ARBA" id="ARBA00049902"/>
    </source>
</evidence>
<comment type="catalytic activity">
    <reaction evidence="7">
        <text>Preferential cleavage: (Ac)2-L-Lys-D-Ala-|-D-Ala. Also transpeptidation of peptidyl-alanyl moieties that are N-acyl substituents of D-alanine.</text>
        <dbReference type="EC" id="3.4.16.4"/>
    </reaction>
</comment>
<dbReference type="Gene3D" id="3.40.710.10">
    <property type="entry name" value="DD-peptidase/beta-lactamase superfamily"/>
    <property type="match status" value="1"/>
</dbReference>
<evidence type="ECO:0000256" key="1">
    <source>
        <dbReference type="ARBA" id="ARBA00022645"/>
    </source>
</evidence>
<dbReference type="PANTHER" id="PTHR32282:SF34">
    <property type="entry name" value="PENICILLIN-BINDING PROTEIN 1A"/>
    <property type="match status" value="1"/>
</dbReference>
<reference evidence="13 14" key="1">
    <citation type="submission" date="2020-03" db="EMBL/GenBank/DDBJ databases">
        <title>Two novel Motilibacter sp.</title>
        <authorList>
            <person name="Liu S."/>
        </authorList>
    </citation>
    <scope>NUCLEOTIDE SEQUENCE [LARGE SCALE GENOMIC DNA]</scope>
    <source>
        <strain evidence="13 14">E257</strain>
    </source>
</reference>
<keyword evidence="3" id="KW-0328">Glycosyltransferase</keyword>
<keyword evidence="10" id="KW-0812">Transmembrane</keyword>
<dbReference type="RefSeq" id="WP_166284885.1">
    <property type="nucleotide sequence ID" value="NZ_JAANNP010000170.1"/>
</dbReference>
<dbReference type="PANTHER" id="PTHR32282">
    <property type="entry name" value="BINDING PROTEIN TRANSPEPTIDASE, PUTATIVE-RELATED"/>
    <property type="match status" value="1"/>
</dbReference>
<proteinExistence type="predicted"/>
<keyword evidence="10" id="KW-1133">Transmembrane helix</keyword>
<comment type="caution">
    <text evidence="13">The sequence shown here is derived from an EMBL/GenBank/DDBJ whole genome shotgun (WGS) entry which is preliminary data.</text>
</comment>
<dbReference type="InterPro" id="IPR001264">
    <property type="entry name" value="Glyco_trans_51"/>
</dbReference>
<evidence type="ECO:0000256" key="9">
    <source>
        <dbReference type="SAM" id="MobiDB-lite"/>
    </source>
</evidence>
<evidence type="ECO:0000256" key="10">
    <source>
        <dbReference type="SAM" id="Phobius"/>
    </source>
</evidence>
<evidence type="ECO:0000313" key="14">
    <source>
        <dbReference type="Proteomes" id="UP000800981"/>
    </source>
</evidence>
<feature type="domain" description="Glycosyl transferase family 51" evidence="12">
    <location>
        <begin position="101"/>
        <end position="289"/>
    </location>
</feature>
<dbReference type="Proteomes" id="UP000800981">
    <property type="component" value="Unassembled WGS sequence"/>
</dbReference>
<protein>
    <submittedName>
        <fullName evidence="13">Penicillin-binding protein</fullName>
    </submittedName>
</protein>
<accession>A0ABX0H049</accession>
<evidence type="ECO:0000256" key="7">
    <source>
        <dbReference type="ARBA" id="ARBA00034000"/>
    </source>
</evidence>
<keyword evidence="5" id="KW-0378">Hydrolase</keyword>
<feature type="domain" description="Penicillin-binding protein transpeptidase" evidence="11">
    <location>
        <begin position="384"/>
        <end position="434"/>
    </location>
</feature>
<keyword evidence="10" id="KW-0472">Membrane</keyword>
<keyword evidence="2" id="KW-0645">Protease</keyword>
<evidence type="ECO:0000256" key="4">
    <source>
        <dbReference type="ARBA" id="ARBA00022679"/>
    </source>
</evidence>
<dbReference type="Gene3D" id="1.10.3810.10">
    <property type="entry name" value="Biosynthetic peptidoglycan transglycosylase-like"/>
    <property type="match status" value="1"/>
</dbReference>